<reference evidence="1 2" key="2">
    <citation type="journal article" date="2022" name="Mol. Ecol. Resour.">
        <title>The genomes of chicory, endive, great burdock and yacon provide insights into Asteraceae paleo-polyploidization history and plant inulin production.</title>
        <authorList>
            <person name="Fan W."/>
            <person name="Wang S."/>
            <person name="Wang H."/>
            <person name="Wang A."/>
            <person name="Jiang F."/>
            <person name="Liu H."/>
            <person name="Zhao H."/>
            <person name="Xu D."/>
            <person name="Zhang Y."/>
        </authorList>
    </citation>
    <scope>NUCLEOTIDE SEQUENCE [LARGE SCALE GENOMIC DNA]</scope>
    <source>
        <strain evidence="2">cv. Yunnan</strain>
        <tissue evidence="1">Leaves</tissue>
    </source>
</reference>
<evidence type="ECO:0000313" key="2">
    <source>
        <dbReference type="Proteomes" id="UP001056120"/>
    </source>
</evidence>
<dbReference type="EMBL" id="CM042022">
    <property type="protein sequence ID" value="KAI3814483.1"/>
    <property type="molecule type" value="Genomic_DNA"/>
</dbReference>
<gene>
    <name evidence="1" type="ORF">L1987_14123</name>
</gene>
<proteinExistence type="predicted"/>
<sequence length="141" mass="15688">MVSGDSTTTFANLEQNTETGGLIARNRVQRDCNSVPWLPMHKGIQESEGPFQFGNHRKEVDDLHAVIQHFIAANRVVSAIIGHSKGGNCVVLYASLHRDIPIVVNVCGRYNTHMGLEERLGKDYLERAKKDGFFDIKSHTG</sequence>
<dbReference type="Proteomes" id="UP001056120">
    <property type="component" value="Linkage Group LG05"/>
</dbReference>
<organism evidence="1 2">
    <name type="scientific">Smallanthus sonchifolius</name>
    <dbReference type="NCBI Taxonomy" id="185202"/>
    <lineage>
        <taxon>Eukaryota</taxon>
        <taxon>Viridiplantae</taxon>
        <taxon>Streptophyta</taxon>
        <taxon>Embryophyta</taxon>
        <taxon>Tracheophyta</taxon>
        <taxon>Spermatophyta</taxon>
        <taxon>Magnoliopsida</taxon>
        <taxon>eudicotyledons</taxon>
        <taxon>Gunneridae</taxon>
        <taxon>Pentapetalae</taxon>
        <taxon>asterids</taxon>
        <taxon>campanulids</taxon>
        <taxon>Asterales</taxon>
        <taxon>Asteraceae</taxon>
        <taxon>Asteroideae</taxon>
        <taxon>Heliantheae alliance</taxon>
        <taxon>Millerieae</taxon>
        <taxon>Smallanthus</taxon>
    </lineage>
</organism>
<name>A0ACB9J3H0_9ASTR</name>
<reference evidence="2" key="1">
    <citation type="journal article" date="2022" name="Mol. Ecol. Resour.">
        <title>The genomes of chicory, endive, great burdock and yacon provide insights into Asteraceae palaeo-polyploidization history and plant inulin production.</title>
        <authorList>
            <person name="Fan W."/>
            <person name="Wang S."/>
            <person name="Wang H."/>
            <person name="Wang A."/>
            <person name="Jiang F."/>
            <person name="Liu H."/>
            <person name="Zhao H."/>
            <person name="Xu D."/>
            <person name="Zhang Y."/>
        </authorList>
    </citation>
    <scope>NUCLEOTIDE SEQUENCE [LARGE SCALE GENOMIC DNA]</scope>
    <source>
        <strain evidence="2">cv. Yunnan</strain>
    </source>
</reference>
<evidence type="ECO:0000313" key="1">
    <source>
        <dbReference type="EMBL" id="KAI3814483.1"/>
    </source>
</evidence>
<comment type="caution">
    <text evidence="1">The sequence shown here is derived from an EMBL/GenBank/DDBJ whole genome shotgun (WGS) entry which is preliminary data.</text>
</comment>
<keyword evidence="2" id="KW-1185">Reference proteome</keyword>
<accession>A0ACB9J3H0</accession>
<protein>
    <submittedName>
        <fullName evidence="1">Uncharacterized protein</fullName>
    </submittedName>
</protein>